<keyword evidence="3" id="KW-0677">Repeat</keyword>
<dbReference type="PROSITE" id="PS50853">
    <property type="entry name" value="FN3"/>
    <property type="match status" value="1"/>
</dbReference>
<dbReference type="GeneID" id="117354021"/>
<organism evidence="7 8">
    <name type="scientific">Geotrypetes seraphini</name>
    <name type="common">Gaboon caecilian</name>
    <name type="synonym">Caecilia seraphini</name>
    <dbReference type="NCBI Taxonomy" id="260995"/>
    <lineage>
        <taxon>Eukaryota</taxon>
        <taxon>Metazoa</taxon>
        <taxon>Chordata</taxon>
        <taxon>Craniata</taxon>
        <taxon>Vertebrata</taxon>
        <taxon>Euteleostomi</taxon>
        <taxon>Amphibia</taxon>
        <taxon>Gymnophiona</taxon>
        <taxon>Geotrypetes</taxon>
    </lineage>
</organism>
<dbReference type="GO" id="GO:0031012">
    <property type="term" value="C:extracellular matrix"/>
    <property type="evidence" value="ECO:0007669"/>
    <property type="project" value="TreeGrafter"/>
</dbReference>
<keyword evidence="1" id="KW-0433">Leucine-rich repeat</keyword>
<dbReference type="InterPro" id="IPR050328">
    <property type="entry name" value="Dev_Immune_Receptor"/>
</dbReference>
<keyword evidence="4" id="KW-0472">Membrane</keyword>
<dbReference type="InterPro" id="IPR003961">
    <property type="entry name" value="FN3_dom"/>
</dbReference>
<dbReference type="OrthoDB" id="694479at2759"/>
<dbReference type="FunFam" id="3.80.10.10:FF:001164">
    <property type="entry name" value="GH01279p"/>
    <property type="match status" value="1"/>
</dbReference>
<dbReference type="Gene3D" id="3.80.10.10">
    <property type="entry name" value="Ribonuclease Inhibitor"/>
    <property type="match status" value="2"/>
</dbReference>
<dbReference type="PROSITE" id="PS51257">
    <property type="entry name" value="PROKAR_LIPOPROTEIN"/>
    <property type="match status" value="1"/>
</dbReference>
<dbReference type="InterPro" id="IPR036116">
    <property type="entry name" value="FN3_sf"/>
</dbReference>
<dbReference type="FunCoup" id="A0A6P8PRY4">
    <property type="interactions" value="35"/>
</dbReference>
<dbReference type="GO" id="GO:0046696">
    <property type="term" value="C:lipopolysaccharide receptor complex"/>
    <property type="evidence" value="ECO:0007669"/>
    <property type="project" value="TreeGrafter"/>
</dbReference>
<keyword evidence="7" id="KW-1185">Reference proteome</keyword>
<dbReference type="GO" id="GO:0034142">
    <property type="term" value="P:toll-like receptor 4 signaling pathway"/>
    <property type="evidence" value="ECO:0007669"/>
    <property type="project" value="TreeGrafter"/>
</dbReference>
<feature type="transmembrane region" description="Helical" evidence="4">
    <location>
        <begin position="655"/>
        <end position="677"/>
    </location>
</feature>
<dbReference type="InParanoid" id="A0A6P8PRY4"/>
<dbReference type="CTD" id="9865"/>
<dbReference type="InterPro" id="IPR001611">
    <property type="entry name" value="Leu-rich_rpt"/>
</dbReference>
<evidence type="ECO:0000256" key="3">
    <source>
        <dbReference type="ARBA" id="ARBA00022737"/>
    </source>
</evidence>
<dbReference type="GO" id="GO:0002718">
    <property type="term" value="P:regulation of cytokine production involved in immune response"/>
    <property type="evidence" value="ECO:0007669"/>
    <property type="project" value="TreeGrafter"/>
</dbReference>
<evidence type="ECO:0000313" key="8">
    <source>
        <dbReference type="RefSeq" id="XP_033786649.1"/>
    </source>
</evidence>
<keyword evidence="2 5" id="KW-0732">Signal</keyword>
<dbReference type="SUPFAM" id="SSF52058">
    <property type="entry name" value="L domain-like"/>
    <property type="match status" value="1"/>
</dbReference>
<proteinExistence type="predicted"/>
<dbReference type="SUPFAM" id="SSF49265">
    <property type="entry name" value="Fibronectin type III"/>
    <property type="match status" value="1"/>
</dbReference>
<dbReference type="KEGG" id="gsh:117354021"/>
<reference evidence="8" key="1">
    <citation type="submission" date="2025-08" db="UniProtKB">
        <authorList>
            <consortium name="RefSeq"/>
        </authorList>
    </citation>
    <scope>IDENTIFICATION</scope>
</reference>
<gene>
    <name evidence="8" type="primary">TRIL</name>
</gene>
<dbReference type="AlphaFoldDB" id="A0A6P8PRY4"/>
<dbReference type="RefSeq" id="XP_033786649.1">
    <property type="nucleotide sequence ID" value="XM_033930758.1"/>
</dbReference>
<dbReference type="CDD" id="cd00063">
    <property type="entry name" value="FN3"/>
    <property type="match status" value="1"/>
</dbReference>
<evidence type="ECO:0000256" key="2">
    <source>
        <dbReference type="ARBA" id="ARBA00022729"/>
    </source>
</evidence>
<dbReference type="Proteomes" id="UP000515159">
    <property type="component" value="Chromosome 2"/>
</dbReference>
<evidence type="ECO:0000256" key="5">
    <source>
        <dbReference type="SAM" id="SignalP"/>
    </source>
</evidence>
<dbReference type="GO" id="GO:0005615">
    <property type="term" value="C:extracellular space"/>
    <property type="evidence" value="ECO:0007669"/>
    <property type="project" value="TreeGrafter"/>
</dbReference>
<evidence type="ECO:0000313" key="7">
    <source>
        <dbReference type="Proteomes" id="UP000515159"/>
    </source>
</evidence>
<dbReference type="InterPro" id="IPR003591">
    <property type="entry name" value="Leu-rich_rpt_typical-subtyp"/>
</dbReference>
<keyword evidence="4" id="KW-0812">Transmembrane</keyword>
<protein>
    <submittedName>
        <fullName evidence="8">TLR4 interactor with leucine rich repeats</fullName>
    </submittedName>
</protein>
<dbReference type="Pfam" id="PF13855">
    <property type="entry name" value="LRR_8"/>
    <property type="match status" value="4"/>
</dbReference>
<dbReference type="SMART" id="SM00369">
    <property type="entry name" value="LRR_TYP"/>
    <property type="match status" value="11"/>
</dbReference>
<feature type="domain" description="Fibronectin type-III" evidence="6">
    <location>
        <begin position="537"/>
        <end position="637"/>
    </location>
</feature>
<name>A0A6P8PRY4_GEOSA</name>
<feature type="chain" id="PRO_5027551563" evidence="5">
    <location>
        <begin position="20"/>
        <end position="760"/>
    </location>
</feature>
<accession>A0A6P8PRY4</accession>
<evidence type="ECO:0000256" key="1">
    <source>
        <dbReference type="ARBA" id="ARBA00022614"/>
    </source>
</evidence>
<dbReference type="GO" id="GO:0001530">
    <property type="term" value="F:lipopolysaccharide binding"/>
    <property type="evidence" value="ECO:0007669"/>
    <property type="project" value="TreeGrafter"/>
</dbReference>
<dbReference type="FunFam" id="3.80.10.10:FF:000169">
    <property type="entry name" value="TLR4 interactor with leucine rich repeats"/>
    <property type="match status" value="1"/>
</dbReference>
<evidence type="ECO:0000259" key="6">
    <source>
        <dbReference type="PROSITE" id="PS50853"/>
    </source>
</evidence>
<dbReference type="PANTHER" id="PTHR24373:SF307">
    <property type="entry name" value="TLR4 INTERACTOR WITH LEUCINE RICH REPEATS"/>
    <property type="match status" value="1"/>
</dbReference>
<dbReference type="InterPro" id="IPR032675">
    <property type="entry name" value="LRR_dom_sf"/>
</dbReference>
<evidence type="ECO:0000256" key="4">
    <source>
        <dbReference type="SAM" id="Phobius"/>
    </source>
</evidence>
<dbReference type="PANTHER" id="PTHR24373">
    <property type="entry name" value="SLIT RELATED LEUCINE-RICH REPEAT NEURONAL PROTEIN"/>
    <property type="match status" value="1"/>
</dbReference>
<feature type="signal peptide" evidence="5">
    <location>
        <begin position="1"/>
        <end position="19"/>
    </location>
</feature>
<sequence length="760" mass="84393">MEAPGRLCLMLAVCGFASCSLPAVQPFCPEPCDCQQYRHILCTNRGLLAVPRAPTGNRKHILTYTLGGNFISNLSDSDFHGFSWLQRLDLQYNRLRSLHPQAFKRLLRLEELYLGHNLLGDLSPGSLAPLRELRVLGANGNELRRLGAGTFSGLRSLSRLRLDDNALENLPDDLFSPLVALLTLHLEGNRIRALSERTFAGLSKLRVLDLSGNQQRTLHQPTPFTPLHSLSDLRLCNNGLEELGGGIFSPLRQLGRLWLSGNRLSQLEPGIFRGLGTLRELHLDNNQLSRVPRALLNPLAGLEVLNLSRNALASVHPAAFTRLTRLRELYLRDNALAVLSGDALAKLTGLSRLELDRDGWTCDCQLWALRSWMGIWHTNGQRHAVFLRCSNPPALVGQYLDYLDESQMLPPPGTNGSASCGKDVPYILDLAGSPKPRISIVPPRKRQLTLRGSAKRGWHGGTSTLPSASALQLLTAPRSQSMTIFPSVAPPSPSPLFLSTPANTMMQGMSPRADTLKQARGKSRPLVSDPCEFNRLFLSNLTVVASSGTATVSWQAAEHRSPRSSGPVHFRLLYERFGQPPRFQRFVYVQESGARTTTLRELHPGVPYLVCVESVIGGRVCSVAPRDHCTGLVTPPEGSSEEGSGLRTRPVEYQLLTVSLLALNLLLMLLALAGWGWRRARRRWSRRKAPAHVRRMYSTRRPYRSVGTGVSADFSGFQPHRPRPSVVCALSEADLMEFPCERFQDVHLRRDELLQQRFTE</sequence>
<keyword evidence="4" id="KW-1133">Transmembrane helix</keyword>